<gene>
    <name evidence="1" type="ORF">SKC37_09645</name>
</gene>
<protein>
    <submittedName>
        <fullName evidence="1">DUF3800 domain-containing protein</fullName>
    </submittedName>
</protein>
<keyword evidence="2" id="KW-1185">Reference proteome</keyword>
<dbReference type="RefSeq" id="WP_377981275.1">
    <property type="nucleotide sequence ID" value="NZ_JBBKXX010000003.1"/>
</dbReference>
<organism evidence="1 2">
    <name type="scientific">Aquirufa esocilacus</name>
    <dbReference type="NCBI Taxonomy" id="3096513"/>
    <lineage>
        <taxon>Bacteria</taxon>
        <taxon>Pseudomonadati</taxon>
        <taxon>Bacteroidota</taxon>
        <taxon>Cytophagia</taxon>
        <taxon>Cytophagales</taxon>
        <taxon>Flectobacillaceae</taxon>
        <taxon>Aquirufa</taxon>
    </lineage>
</organism>
<evidence type="ECO:0000313" key="1">
    <source>
        <dbReference type="EMBL" id="MFD3408918.1"/>
    </source>
</evidence>
<evidence type="ECO:0000313" key="2">
    <source>
        <dbReference type="Proteomes" id="UP001598019"/>
    </source>
</evidence>
<dbReference type="EMBL" id="JBBKXX010000003">
    <property type="protein sequence ID" value="MFD3408918.1"/>
    <property type="molecule type" value="Genomic_DNA"/>
</dbReference>
<dbReference type="Proteomes" id="UP001598019">
    <property type="component" value="Unassembled WGS sequence"/>
</dbReference>
<dbReference type="InterPro" id="IPR024524">
    <property type="entry name" value="DUF3800"/>
</dbReference>
<dbReference type="Pfam" id="PF12686">
    <property type="entry name" value="DUF3800"/>
    <property type="match status" value="1"/>
</dbReference>
<comment type="caution">
    <text evidence="1">The sequence shown here is derived from an EMBL/GenBank/DDBJ whole genome shotgun (WGS) entry which is preliminary data.</text>
</comment>
<reference evidence="1 2" key="1">
    <citation type="submission" date="2024-03" db="EMBL/GenBank/DDBJ databases">
        <title>Aquirufa genome sequencing.</title>
        <authorList>
            <person name="Pitt A."/>
            <person name="Hahn M.W."/>
        </authorList>
    </citation>
    <scope>NUCLEOTIDE SEQUENCE [LARGE SCALE GENOMIC DNA]</scope>
    <source>
        <strain evidence="1 2">HETE-83D</strain>
    </source>
</reference>
<sequence>MKYHLYLDETGDHGLSFIDPKFPIFLLCGVLISDIEFSIFHTRAKTIKTNFWNTSDIIFHSRDIRKCSKEFKILLDLELKSRFHKELNLLIKESIFSIIPSGIHKQNHIEKYGLICSDPYELCLSNIIDNTVRIINGIANKPNQLKIIIEKRGKKEDSQLATHLNKIMANGTNKISKSLIQKFEIDYSFKSKKENNNGLQLADLIAYPIAKYALNNKRENLAFEIIEEKIHQSLSKILLK</sequence>
<accession>A0ABW6DK82</accession>
<proteinExistence type="predicted"/>
<name>A0ABW6DK82_9BACT</name>